<dbReference type="InterPro" id="IPR002486">
    <property type="entry name" value="Col_cuticle_N"/>
</dbReference>
<evidence type="ECO:0000313" key="5">
    <source>
        <dbReference type="EMBL" id="VDM92191.1"/>
    </source>
</evidence>
<evidence type="ECO:0000256" key="3">
    <source>
        <dbReference type="SAM" id="Phobius"/>
    </source>
</evidence>
<feature type="transmembrane region" description="Helical" evidence="3">
    <location>
        <begin position="21"/>
        <end position="45"/>
    </location>
</feature>
<name>A0A182ELP3_ONCOC</name>
<organism evidence="7">
    <name type="scientific">Onchocerca ochengi</name>
    <name type="common">Filarial nematode worm</name>
    <dbReference type="NCBI Taxonomy" id="42157"/>
    <lineage>
        <taxon>Eukaryota</taxon>
        <taxon>Metazoa</taxon>
        <taxon>Ecdysozoa</taxon>
        <taxon>Nematoda</taxon>
        <taxon>Chromadorea</taxon>
        <taxon>Rhabditida</taxon>
        <taxon>Spirurina</taxon>
        <taxon>Spiruromorpha</taxon>
        <taxon>Filarioidea</taxon>
        <taxon>Onchocercidae</taxon>
        <taxon>Onchocerca</taxon>
    </lineage>
</organism>
<reference evidence="7" key="1">
    <citation type="submission" date="2016-06" db="UniProtKB">
        <authorList>
            <consortium name="WormBaseParasite"/>
        </authorList>
    </citation>
    <scope>IDENTIFICATION</scope>
</reference>
<dbReference type="SMART" id="SM01088">
    <property type="entry name" value="Col_cuticle_N"/>
    <property type="match status" value="1"/>
</dbReference>
<feature type="region of interest" description="Disordered" evidence="2">
    <location>
        <begin position="129"/>
        <end position="152"/>
    </location>
</feature>
<dbReference type="Proteomes" id="UP000271087">
    <property type="component" value="Unassembled WGS sequence"/>
</dbReference>
<accession>A0A182ELP3</accession>
<protein>
    <submittedName>
        <fullName evidence="7">Col_cuticle_N domain-containing protein</fullName>
    </submittedName>
</protein>
<keyword evidence="3" id="KW-0472">Membrane</keyword>
<keyword evidence="3" id="KW-0812">Transmembrane</keyword>
<reference evidence="5 6" key="2">
    <citation type="submission" date="2018-08" db="EMBL/GenBank/DDBJ databases">
        <authorList>
            <person name="Laetsch R D."/>
            <person name="Stevens L."/>
            <person name="Kumar S."/>
            <person name="Blaxter L. M."/>
        </authorList>
    </citation>
    <scope>NUCLEOTIDE SEQUENCE [LARGE SCALE GENOMIC DNA]</scope>
</reference>
<dbReference type="GO" id="GO:0042302">
    <property type="term" value="F:structural constituent of cuticle"/>
    <property type="evidence" value="ECO:0007669"/>
    <property type="project" value="InterPro"/>
</dbReference>
<evidence type="ECO:0000313" key="6">
    <source>
        <dbReference type="Proteomes" id="UP000271087"/>
    </source>
</evidence>
<evidence type="ECO:0000259" key="4">
    <source>
        <dbReference type="SMART" id="SM01088"/>
    </source>
</evidence>
<dbReference type="EMBL" id="UYRW01004127">
    <property type="protein sequence ID" value="VDM92191.1"/>
    <property type="molecule type" value="Genomic_DNA"/>
</dbReference>
<dbReference type="OrthoDB" id="5870983at2759"/>
<proteinExistence type="predicted"/>
<gene>
    <name evidence="5" type="ORF">NOO_LOCUS9033</name>
</gene>
<evidence type="ECO:0000256" key="1">
    <source>
        <dbReference type="ARBA" id="ARBA00022737"/>
    </source>
</evidence>
<keyword evidence="6" id="KW-1185">Reference proteome</keyword>
<dbReference type="Pfam" id="PF01484">
    <property type="entry name" value="Col_cuticle_N"/>
    <property type="match status" value="1"/>
</dbReference>
<keyword evidence="1" id="KW-0677">Repeat</keyword>
<dbReference type="WBParaSite" id="nOo.2.0.1.t09033-RA">
    <property type="protein sequence ID" value="nOo.2.0.1.t09033-RA"/>
    <property type="gene ID" value="nOo.2.0.1.g09033"/>
</dbReference>
<evidence type="ECO:0000256" key="2">
    <source>
        <dbReference type="SAM" id="MobiDB-lite"/>
    </source>
</evidence>
<sequence length="167" mass="19738">MAMTIKEDFKLQQKEAEAMKRAAFFGITVSTMATLTSIIAVPLLYNYMHHIQSSLEVEVHYCKHLTNNLWQQFDKIQLSTNNGNIHTNDRLKRQVIWRITGKKRKTRKQNQRPKIQVYSVREEIVPYNGDNVKEEEERKKNDNKDKELINKEMISSDTYETYNGNGW</sequence>
<dbReference type="AlphaFoldDB" id="A0A182ELP3"/>
<evidence type="ECO:0000313" key="7">
    <source>
        <dbReference type="WBParaSite" id="nOo.2.0.1.t09033-RA"/>
    </source>
</evidence>
<dbReference type="STRING" id="42157.A0A182ELP3"/>
<feature type="compositionally biased region" description="Basic and acidic residues" evidence="2">
    <location>
        <begin position="131"/>
        <end position="150"/>
    </location>
</feature>
<feature type="domain" description="Nematode cuticle collagen N-terminal" evidence="4">
    <location>
        <begin position="21"/>
        <end position="73"/>
    </location>
</feature>
<keyword evidence="3" id="KW-1133">Transmembrane helix</keyword>